<dbReference type="Gene3D" id="1.20.1720.10">
    <property type="entry name" value="Multidrug resistance protein D"/>
    <property type="match status" value="1"/>
</dbReference>
<dbReference type="AlphaFoldDB" id="A0A540VGJ4"/>
<dbReference type="OrthoDB" id="102502at2"/>
<feature type="transmembrane region" description="Helical" evidence="8">
    <location>
        <begin position="332"/>
        <end position="351"/>
    </location>
</feature>
<feature type="transmembrane region" description="Helical" evidence="8">
    <location>
        <begin position="298"/>
        <end position="320"/>
    </location>
</feature>
<dbReference type="SUPFAM" id="SSF103473">
    <property type="entry name" value="MFS general substrate transporter"/>
    <property type="match status" value="1"/>
</dbReference>
<dbReference type="PANTHER" id="PTHR42718:SF9">
    <property type="entry name" value="MAJOR FACILITATOR SUPERFAMILY MULTIDRUG TRANSPORTER MFSC"/>
    <property type="match status" value="1"/>
</dbReference>
<evidence type="ECO:0000313" key="10">
    <source>
        <dbReference type="EMBL" id="TQE95888.1"/>
    </source>
</evidence>
<dbReference type="InterPro" id="IPR020846">
    <property type="entry name" value="MFS_dom"/>
</dbReference>
<name>A0A540VGJ4_9CHLR</name>
<gene>
    <name evidence="10" type="ORF">FKZ61_10665</name>
</gene>
<dbReference type="Proteomes" id="UP000317371">
    <property type="component" value="Unassembled WGS sequence"/>
</dbReference>
<feature type="domain" description="Major facilitator superfamily (MFS) profile" evidence="9">
    <location>
        <begin position="14"/>
        <end position="472"/>
    </location>
</feature>
<keyword evidence="3" id="KW-0813">Transport</keyword>
<dbReference type="InParanoid" id="A0A540VGJ4"/>
<dbReference type="CDD" id="cd17321">
    <property type="entry name" value="MFS_MMR_MDR_like"/>
    <property type="match status" value="1"/>
</dbReference>
<protein>
    <submittedName>
        <fullName evidence="10">MFS transporter</fullName>
    </submittedName>
</protein>
<evidence type="ECO:0000256" key="3">
    <source>
        <dbReference type="ARBA" id="ARBA00022448"/>
    </source>
</evidence>
<dbReference type="Gene3D" id="1.20.1250.20">
    <property type="entry name" value="MFS general substrate transporter like domains"/>
    <property type="match status" value="1"/>
</dbReference>
<comment type="caution">
    <text evidence="10">The sequence shown here is derived from an EMBL/GenBank/DDBJ whole genome shotgun (WGS) entry which is preliminary data.</text>
</comment>
<evidence type="ECO:0000256" key="7">
    <source>
        <dbReference type="ARBA" id="ARBA00023136"/>
    </source>
</evidence>
<dbReference type="EMBL" id="VIGC01000011">
    <property type="protein sequence ID" value="TQE95888.1"/>
    <property type="molecule type" value="Genomic_DNA"/>
</dbReference>
<keyword evidence="7 8" id="KW-0472">Membrane</keyword>
<dbReference type="InterPro" id="IPR004638">
    <property type="entry name" value="EmrB-like"/>
</dbReference>
<sequence>MQNLTVDYSRKWYVMMAVAMGIFLATIDGSIVNVALPTLVRDFGTVFAAVQWVVLSYLLTVTTLMLGIGRLADMVGKKRIYVSGFIIFTVGSTLCALSPTIYFLIGFRVLQAIGAAMIMALGIAIVTESFPPQERGKAIGITGSIVSVGIVVGPTLGGLIIDAASWHWIFLVNLPIGILGTILASRFIPDLRPAGGQRFDYWGAFTLFCSILGLSLGLTLAQERGFGDPLIVGLLTAWAVFLALFLAIEWRVEQPMIDLRLFRNYQFSVNLGTGFITFVGISGLFILLPFYLEDVLGYEVRLVGLMLAIIPVALGVMAPISGSLSDRYGSRPITVIGLAVLLVGYGAASTLSAETTVLGYVARLLPIGLGMGIFQSPNNSAVMGAAPRERLGVASGLLSITRTLGQVTGISVLGTVWAARATYHAGQALPGGATEAPAWAQVAALRDTLLVTLTLVAVALAVAIWAFVRERRLPQSAPSASAVRPRHDSGLDL</sequence>
<dbReference type="GO" id="GO:0005886">
    <property type="term" value="C:plasma membrane"/>
    <property type="evidence" value="ECO:0007669"/>
    <property type="project" value="UniProtKB-SubCell"/>
</dbReference>
<evidence type="ECO:0000313" key="11">
    <source>
        <dbReference type="Proteomes" id="UP000317371"/>
    </source>
</evidence>
<dbReference type="NCBIfam" id="TIGR00711">
    <property type="entry name" value="efflux_EmrB"/>
    <property type="match status" value="1"/>
</dbReference>
<dbReference type="Pfam" id="PF07690">
    <property type="entry name" value="MFS_1"/>
    <property type="match status" value="1"/>
</dbReference>
<dbReference type="FunFam" id="1.20.1720.10:FF:000021">
    <property type="entry name" value="Drug resistance transporter, EmrB/QacA subfamily"/>
    <property type="match status" value="1"/>
</dbReference>
<keyword evidence="4" id="KW-1003">Cell membrane</keyword>
<dbReference type="RefSeq" id="WP_141610111.1">
    <property type="nucleotide sequence ID" value="NZ_VIGC02000011.1"/>
</dbReference>
<comment type="subcellular location">
    <subcellularLocation>
        <location evidence="1">Cell membrane</location>
        <topology evidence="1">Multi-pass membrane protein</topology>
    </subcellularLocation>
</comment>
<proteinExistence type="inferred from homology"/>
<evidence type="ECO:0000256" key="4">
    <source>
        <dbReference type="ARBA" id="ARBA00022475"/>
    </source>
</evidence>
<feature type="transmembrane region" description="Helical" evidence="8">
    <location>
        <begin position="109"/>
        <end position="126"/>
    </location>
</feature>
<feature type="transmembrane region" description="Helical" evidence="8">
    <location>
        <begin position="449"/>
        <end position="468"/>
    </location>
</feature>
<dbReference type="InterPro" id="IPR011701">
    <property type="entry name" value="MFS"/>
</dbReference>
<dbReference type="PANTHER" id="PTHR42718">
    <property type="entry name" value="MAJOR FACILITATOR SUPERFAMILY MULTIDRUG TRANSPORTER MFSC"/>
    <property type="match status" value="1"/>
</dbReference>
<reference evidence="10 11" key="1">
    <citation type="submission" date="2019-06" db="EMBL/GenBank/DDBJ databases">
        <title>Genome sequence of Litorilinea aerophila BAA-2444.</title>
        <authorList>
            <person name="Maclea K.S."/>
            <person name="Maurais E.G."/>
            <person name="Iannazzi L.C."/>
        </authorList>
    </citation>
    <scope>NUCLEOTIDE SEQUENCE [LARGE SCALE GENOMIC DNA]</scope>
    <source>
        <strain evidence="10 11">ATCC BAA-2444</strain>
    </source>
</reference>
<evidence type="ECO:0000256" key="6">
    <source>
        <dbReference type="ARBA" id="ARBA00022989"/>
    </source>
</evidence>
<evidence type="ECO:0000256" key="1">
    <source>
        <dbReference type="ARBA" id="ARBA00004651"/>
    </source>
</evidence>
<keyword evidence="11" id="KW-1185">Reference proteome</keyword>
<feature type="transmembrane region" description="Helical" evidence="8">
    <location>
        <begin position="12"/>
        <end position="36"/>
    </location>
</feature>
<comment type="similarity">
    <text evidence="2">Belongs to the major facilitator superfamily. EmrB family.</text>
</comment>
<dbReference type="PROSITE" id="PS50850">
    <property type="entry name" value="MFS"/>
    <property type="match status" value="1"/>
</dbReference>
<feature type="transmembrane region" description="Helical" evidence="8">
    <location>
        <begin position="199"/>
        <end position="218"/>
    </location>
</feature>
<feature type="transmembrane region" description="Helical" evidence="8">
    <location>
        <begin position="48"/>
        <end position="68"/>
    </location>
</feature>
<feature type="transmembrane region" description="Helical" evidence="8">
    <location>
        <begin position="80"/>
        <end position="103"/>
    </location>
</feature>
<evidence type="ECO:0000256" key="8">
    <source>
        <dbReference type="SAM" id="Phobius"/>
    </source>
</evidence>
<feature type="transmembrane region" description="Helical" evidence="8">
    <location>
        <begin position="269"/>
        <end position="292"/>
    </location>
</feature>
<keyword evidence="5 8" id="KW-0812">Transmembrane</keyword>
<keyword evidence="6 8" id="KW-1133">Transmembrane helix</keyword>
<feature type="transmembrane region" description="Helical" evidence="8">
    <location>
        <begin position="138"/>
        <end position="161"/>
    </location>
</feature>
<dbReference type="PRINTS" id="PR01036">
    <property type="entry name" value="TCRTETB"/>
</dbReference>
<evidence type="ECO:0000259" key="9">
    <source>
        <dbReference type="PROSITE" id="PS50850"/>
    </source>
</evidence>
<accession>A0A540VGJ4</accession>
<organism evidence="10 11">
    <name type="scientific">Litorilinea aerophila</name>
    <dbReference type="NCBI Taxonomy" id="1204385"/>
    <lineage>
        <taxon>Bacteria</taxon>
        <taxon>Bacillati</taxon>
        <taxon>Chloroflexota</taxon>
        <taxon>Caldilineae</taxon>
        <taxon>Caldilineales</taxon>
        <taxon>Caldilineaceae</taxon>
        <taxon>Litorilinea</taxon>
    </lineage>
</organism>
<evidence type="ECO:0000256" key="5">
    <source>
        <dbReference type="ARBA" id="ARBA00022692"/>
    </source>
</evidence>
<feature type="transmembrane region" description="Helical" evidence="8">
    <location>
        <begin position="167"/>
        <end position="187"/>
    </location>
</feature>
<feature type="transmembrane region" description="Helical" evidence="8">
    <location>
        <begin position="230"/>
        <end position="248"/>
    </location>
</feature>
<dbReference type="GO" id="GO:0022857">
    <property type="term" value="F:transmembrane transporter activity"/>
    <property type="evidence" value="ECO:0007669"/>
    <property type="project" value="InterPro"/>
</dbReference>
<dbReference type="InterPro" id="IPR036259">
    <property type="entry name" value="MFS_trans_sf"/>
</dbReference>
<evidence type="ECO:0000256" key="2">
    <source>
        <dbReference type="ARBA" id="ARBA00008537"/>
    </source>
</evidence>
<dbReference type="FunCoup" id="A0A540VGJ4">
    <property type="interactions" value="358"/>
</dbReference>